<name>A0A8S1W6Q0_PAROT</name>
<evidence type="ECO:0000313" key="3">
    <source>
        <dbReference type="Proteomes" id="UP000683925"/>
    </source>
</evidence>
<accession>A0A8S1W6Q0</accession>
<dbReference type="PANTHER" id="PTHR43215">
    <property type="entry name" value="RADIAL SPOKE HEAD 1 HOMOLOG"/>
    <property type="match status" value="1"/>
</dbReference>
<evidence type="ECO:0008006" key="4">
    <source>
        <dbReference type="Google" id="ProtNLM"/>
    </source>
</evidence>
<dbReference type="SMART" id="SM00698">
    <property type="entry name" value="MORN"/>
    <property type="match status" value="5"/>
</dbReference>
<dbReference type="Proteomes" id="UP000683925">
    <property type="component" value="Unassembled WGS sequence"/>
</dbReference>
<protein>
    <recommendedName>
        <fullName evidence="4">MORN repeat protein</fullName>
    </recommendedName>
</protein>
<proteinExistence type="predicted"/>
<dbReference type="OrthoDB" id="298023at2759"/>
<dbReference type="EMBL" id="CAJJDP010000081">
    <property type="protein sequence ID" value="CAD8184125.1"/>
    <property type="molecule type" value="Genomic_DNA"/>
</dbReference>
<dbReference type="AlphaFoldDB" id="A0A8S1W6Q0"/>
<dbReference type="InterPro" id="IPR003409">
    <property type="entry name" value="MORN"/>
</dbReference>
<comment type="caution">
    <text evidence="2">The sequence shown here is derived from an EMBL/GenBank/DDBJ whole genome shotgun (WGS) entry which is preliminary data.</text>
</comment>
<dbReference type="Pfam" id="PF02493">
    <property type="entry name" value="MORN"/>
    <property type="match status" value="4"/>
</dbReference>
<gene>
    <name evidence="2" type="ORF">POCTA_138.1.T0820155</name>
</gene>
<keyword evidence="1" id="KW-0677">Repeat</keyword>
<dbReference type="OMA" id="FKDNKRH"/>
<evidence type="ECO:0000256" key="1">
    <source>
        <dbReference type="ARBA" id="ARBA00022737"/>
    </source>
</evidence>
<keyword evidence="3" id="KW-1185">Reference proteome</keyword>
<reference evidence="2" key="1">
    <citation type="submission" date="2021-01" db="EMBL/GenBank/DDBJ databases">
        <authorList>
            <consortium name="Genoscope - CEA"/>
            <person name="William W."/>
        </authorList>
    </citation>
    <scope>NUCLEOTIDE SEQUENCE</scope>
</reference>
<sequence length="464" mass="54260">MKISKLFCQNNHFQLFDDDSYIQQQIIGVCTRKECKEKLVCVQCQDTLHKDHLGMILSYEQLKDQVSHKYSDISITSLNVNLLQEQFLCFHKELLDSISKVEKQFTENSILYQQLEQTHNIIRLIQSDRCYEITNEQFQIFFSVIQDNAQDSQQFDYLIKLIKGKMEAFIECLDSLNQSINHQPQQYNPQNVVNQHISLKKIKQFYLQNPLDYTKIPQEFNIQNYGQIKEFKNDNEIYHGEIDEKAQKHGKGIQIQKKGDIIYEGIWIDNQLRWGQKTQFNELQECSILMGYMRDKKLNGQGIKITSSGDLYKGQFIDDKLNQEGYQETSNGEIYKGSFKDNKRHGQGELENADGEFYIGAFKNGKKNGEGYLNLKNGDNYSGCFQDDKFHGKGEYTVKKDNSKFKGPFQNNKKEGNFEIIYNDKSLETGTFQNDIRHGQFRYYPPNQQTPSKVVQYNNGKVCK</sequence>
<dbReference type="PANTHER" id="PTHR43215:SF14">
    <property type="entry name" value="RADIAL SPOKE HEAD 1 HOMOLOG"/>
    <property type="match status" value="1"/>
</dbReference>
<organism evidence="2 3">
    <name type="scientific">Paramecium octaurelia</name>
    <dbReference type="NCBI Taxonomy" id="43137"/>
    <lineage>
        <taxon>Eukaryota</taxon>
        <taxon>Sar</taxon>
        <taxon>Alveolata</taxon>
        <taxon>Ciliophora</taxon>
        <taxon>Intramacronucleata</taxon>
        <taxon>Oligohymenophorea</taxon>
        <taxon>Peniculida</taxon>
        <taxon>Parameciidae</taxon>
        <taxon>Paramecium</taxon>
    </lineage>
</organism>
<evidence type="ECO:0000313" key="2">
    <source>
        <dbReference type="EMBL" id="CAD8184125.1"/>
    </source>
</evidence>